<protein>
    <submittedName>
        <fullName evidence="2">Uncharacterized protein</fullName>
    </submittedName>
</protein>
<sequence length="805" mass="91252">MVFASLFSLLPSWPKARTEPKIRKSFPPEYPDLNQPTDAEFTTNPADQINKNSSFLQCENERMPNPRTAPQLYLEAEALEHELRALNNQRIPRNSLQSKPAITPASPFAKGDSRNEPIRQNGPLNSVMSQETQSPAFVNQLQLLEQRIAELEWSGSFMSQDLKKTQFEMLELRDALQASNEIMKKLEEMLGDETLYRREAQSHQVDDKANPYRLEKDNGIRSSPRPVLTAVTGFPPPTPQQFQERIWPTEKRFENVEIFTQTPASPYEDGIPPSVNKANPYRLEKDNVAPSSPRPVLTAVTGFPPPTPQQFQEHKWPTQERFENVEIFTPTPVPEDGIPPSVKKANPYRLEKDNVVRSSPRPVLTAVTGFPPPTPQQFQEHKWPTQETFENVEIFTPTPVPEDGIPPSVNKANPYRLVKDNGVRSSPRPVLTAVTGFPPPTPQQLQEHKWPTQERFENVEIFTPTPVPEDGIPPSVKKAYSYRLEKDNGARSSPRPVLTAVTGFPPPTPQQFQEHKWPTQERFENVEIFTPTPVPEDGIPPSVKKANPYRLEKDNGFRSSPRPVLTAVTGFPPPTPQHFQERIWTTEKRFENVEIFTPTPVPEDGIPPSVKKANPYRLEKDNVIPSSPRPVLTAVTGFPPPTPQQFQEHKWPTQERFENVEIFTPTPVPEDGIPPSVKQANPYRLVKDNGNRSSPRPVLTAVTGFPPPTPQQFQEHKWPTQETFENVEIFTPTPVPEDGIPPSVKKANPYRLVKDNGVRSSPRPVLMAVTGFPPPTPQQFQERIWPTEKRFQNVKIFTPTIVPEN</sequence>
<evidence type="ECO:0000313" key="3">
    <source>
        <dbReference type="Proteomes" id="UP001234178"/>
    </source>
</evidence>
<feature type="region of interest" description="Disordered" evidence="1">
    <location>
        <begin position="22"/>
        <end position="48"/>
    </location>
</feature>
<reference evidence="2 3" key="1">
    <citation type="journal article" date="2023" name="Nucleic Acids Res.">
        <title>The hologenome of Daphnia magna reveals possible DNA methylation and microbiome-mediated evolution of the host genome.</title>
        <authorList>
            <person name="Chaturvedi A."/>
            <person name="Li X."/>
            <person name="Dhandapani V."/>
            <person name="Marshall H."/>
            <person name="Kissane S."/>
            <person name="Cuenca-Cambronero M."/>
            <person name="Asole G."/>
            <person name="Calvet F."/>
            <person name="Ruiz-Romero M."/>
            <person name="Marangio P."/>
            <person name="Guigo R."/>
            <person name="Rago D."/>
            <person name="Mirbahai L."/>
            <person name="Eastwood N."/>
            <person name="Colbourne J.K."/>
            <person name="Zhou J."/>
            <person name="Mallon E."/>
            <person name="Orsini L."/>
        </authorList>
    </citation>
    <scope>NUCLEOTIDE SEQUENCE [LARGE SCALE GENOMIC DNA]</scope>
    <source>
        <strain evidence="2">LRV0_1</strain>
    </source>
</reference>
<name>A0ABQ9ZRR0_9CRUS</name>
<dbReference type="Proteomes" id="UP001234178">
    <property type="component" value="Unassembled WGS sequence"/>
</dbReference>
<accession>A0ABQ9ZRR0</accession>
<comment type="caution">
    <text evidence="2">The sequence shown here is derived from an EMBL/GenBank/DDBJ whole genome shotgun (WGS) entry which is preliminary data.</text>
</comment>
<feature type="compositionally biased region" description="Polar residues" evidence="1">
    <location>
        <begin position="34"/>
        <end position="48"/>
    </location>
</feature>
<organism evidence="2 3">
    <name type="scientific">Daphnia magna</name>
    <dbReference type="NCBI Taxonomy" id="35525"/>
    <lineage>
        <taxon>Eukaryota</taxon>
        <taxon>Metazoa</taxon>
        <taxon>Ecdysozoa</taxon>
        <taxon>Arthropoda</taxon>
        <taxon>Crustacea</taxon>
        <taxon>Branchiopoda</taxon>
        <taxon>Diplostraca</taxon>
        <taxon>Cladocera</taxon>
        <taxon>Anomopoda</taxon>
        <taxon>Daphniidae</taxon>
        <taxon>Daphnia</taxon>
    </lineage>
</organism>
<dbReference type="EMBL" id="JAOYFB010000005">
    <property type="protein sequence ID" value="KAK4015597.1"/>
    <property type="molecule type" value="Genomic_DNA"/>
</dbReference>
<proteinExistence type="predicted"/>
<gene>
    <name evidence="2" type="ORF">OUZ56_030572</name>
</gene>
<evidence type="ECO:0000256" key="1">
    <source>
        <dbReference type="SAM" id="MobiDB-lite"/>
    </source>
</evidence>
<keyword evidence="3" id="KW-1185">Reference proteome</keyword>
<evidence type="ECO:0000313" key="2">
    <source>
        <dbReference type="EMBL" id="KAK4015597.1"/>
    </source>
</evidence>